<evidence type="ECO:0000313" key="1">
    <source>
        <dbReference type="EMBL" id="QCK88200.1"/>
    </source>
</evidence>
<dbReference type="AlphaFoldDB" id="A0A4D7QKH7"/>
<sequence>MQNLLQDIESRQLEHRIRFLKTRALAHEERAEHEKLIYGDYRHSACAATLLRDAGCLCLLIGNIKEGRQLIFESGVKFLNIGLPYGMLLLTISNIKAPAKSIEKYIYLSRIIMHQHKFDRHTETADERLPLGEASINSPRQILSLIQTNWLTKGRTTKDSEIDEEALYSTLQHRQGYQIGTTGLSYWTYKNIALSLTNNVSKYSFPQTELPTAAKNGFQTLIAIRSENIRRARQNSYQWNLVARPSEILDVDAIVIALLAIFGEMSKELLGSFGQNDDPLVTAPIAIALSLSTNR</sequence>
<accession>A0A4D7QKH7</accession>
<organism evidence="1 2">
    <name type="scientific">Phreatobacter aquaticus</name>
    <dbReference type="NCBI Taxonomy" id="2570229"/>
    <lineage>
        <taxon>Bacteria</taxon>
        <taxon>Pseudomonadati</taxon>
        <taxon>Pseudomonadota</taxon>
        <taxon>Alphaproteobacteria</taxon>
        <taxon>Hyphomicrobiales</taxon>
        <taxon>Phreatobacteraceae</taxon>
        <taxon>Phreatobacter</taxon>
    </lineage>
</organism>
<evidence type="ECO:0000313" key="2">
    <source>
        <dbReference type="Proteomes" id="UP000298588"/>
    </source>
</evidence>
<keyword evidence="2" id="KW-1185">Reference proteome</keyword>
<dbReference type="Proteomes" id="UP000298588">
    <property type="component" value="Chromosome"/>
</dbReference>
<dbReference type="OrthoDB" id="8443282at2"/>
<reference evidence="1 2" key="1">
    <citation type="submission" date="2019-04" db="EMBL/GenBank/DDBJ databases">
        <title>Phreatobacter aquaticus sp. nov.</title>
        <authorList>
            <person name="Choi A."/>
            <person name="Baek K."/>
        </authorList>
    </citation>
    <scope>NUCLEOTIDE SEQUENCE [LARGE SCALE GENOMIC DNA]</scope>
    <source>
        <strain evidence="1 2">NMCR1094</strain>
    </source>
</reference>
<proteinExistence type="predicted"/>
<dbReference type="EMBL" id="CP039865">
    <property type="protein sequence ID" value="QCK88200.1"/>
    <property type="molecule type" value="Genomic_DNA"/>
</dbReference>
<name>A0A4D7QKH7_9HYPH</name>
<dbReference type="RefSeq" id="WP_137101528.1">
    <property type="nucleotide sequence ID" value="NZ_CP039865.1"/>
</dbReference>
<dbReference type="KEGG" id="paqt:E8L99_21785"/>
<protein>
    <submittedName>
        <fullName evidence="1">Uncharacterized protein</fullName>
    </submittedName>
</protein>
<gene>
    <name evidence="1" type="ORF">E8L99_21785</name>
</gene>